<dbReference type="InterPro" id="IPR002048">
    <property type="entry name" value="EF_hand_dom"/>
</dbReference>
<organism evidence="11 12">
    <name type="scientific">Vitrella brassicaformis (strain CCMP3155)</name>
    <dbReference type="NCBI Taxonomy" id="1169540"/>
    <lineage>
        <taxon>Eukaryota</taxon>
        <taxon>Sar</taxon>
        <taxon>Alveolata</taxon>
        <taxon>Colpodellida</taxon>
        <taxon>Vitrellaceae</taxon>
        <taxon>Vitrella</taxon>
    </lineage>
</organism>
<dbReference type="Gene3D" id="1.10.238.10">
    <property type="entry name" value="EF-hand"/>
    <property type="match status" value="1"/>
</dbReference>
<keyword evidence="12" id="KW-1185">Reference proteome</keyword>
<dbReference type="InParanoid" id="A0A0G4ELV3"/>
<dbReference type="GO" id="GO:0015271">
    <property type="term" value="F:outward rectifier potassium channel activity"/>
    <property type="evidence" value="ECO:0007669"/>
    <property type="project" value="TreeGrafter"/>
</dbReference>
<keyword evidence="3 9" id="KW-0812">Transmembrane</keyword>
<dbReference type="Proteomes" id="UP000041254">
    <property type="component" value="Unassembled WGS sequence"/>
</dbReference>
<comment type="subcellular location">
    <subcellularLocation>
        <location evidence="1">Membrane</location>
        <topology evidence="1">Multi-pass membrane protein</topology>
    </subcellularLocation>
</comment>
<reference evidence="11 12" key="1">
    <citation type="submission" date="2014-11" db="EMBL/GenBank/DDBJ databases">
        <authorList>
            <person name="Zhu J."/>
            <person name="Qi W."/>
            <person name="Song R."/>
        </authorList>
    </citation>
    <scope>NUCLEOTIDE SEQUENCE [LARGE SCALE GENOMIC DNA]</scope>
</reference>
<dbReference type="AlphaFoldDB" id="A0A0G4ELV3"/>
<dbReference type="Gene3D" id="1.10.287.70">
    <property type="match status" value="2"/>
</dbReference>
<evidence type="ECO:0000256" key="6">
    <source>
        <dbReference type="ARBA" id="ARBA00023065"/>
    </source>
</evidence>
<dbReference type="InterPro" id="IPR018247">
    <property type="entry name" value="EF_Hand_1_Ca_BS"/>
</dbReference>
<dbReference type="SUPFAM" id="SSF47473">
    <property type="entry name" value="EF-hand"/>
    <property type="match status" value="1"/>
</dbReference>
<dbReference type="PANTHER" id="PTHR11003">
    <property type="entry name" value="POTASSIUM CHANNEL, SUBFAMILY K"/>
    <property type="match status" value="1"/>
</dbReference>
<gene>
    <name evidence="11" type="ORF">Vbra_12394</name>
</gene>
<dbReference type="CDD" id="cd00051">
    <property type="entry name" value="EFh"/>
    <property type="match status" value="1"/>
</dbReference>
<dbReference type="VEuPathDB" id="CryptoDB:Vbra_12394"/>
<dbReference type="SUPFAM" id="SSF81324">
    <property type="entry name" value="Voltage-gated potassium channels"/>
    <property type="match status" value="2"/>
</dbReference>
<keyword evidence="4" id="KW-0106">Calcium</keyword>
<evidence type="ECO:0000256" key="2">
    <source>
        <dbReference type="ARBA" id="ARBA00022448"/>
    </source>
</evidence>
<evidence type="ECO:0000256" key="7">
    <source>
        <dbReference type="ARBA" id="ARBA00023136"/>
    </source>
</evidence>
<dbReference type="InterPro" id="IPR003280">
    <property type="entry name" value="2pore_dom_K_chnl"/>
</dbReference>
<dbReference type="Pfam" id="PF13202">
    <property type="entry name" value="EF-hand_5"/>
    <property type="match status" value="1"/>
</dbReference>
<evidence type="ECO:0000313" key="11">
    <source>
        <dbReference type="EMBL" id="CEL97947.1"/>
    </source>
</evidence>
<evidence type="ECO:0000313" key="12">
    <source>
        <dbReference type="Proteomes" id="UP000041254"/>
    </source>
</evidence>
<dbReference type="GO" id="GO:0030322">
    <property type="term" value="P:stabilization of membrane potential"/>
    <property type="evidence" value="ECO:0007669"/>
    <property type="project" value="TreeGrafter"/>
</dbReference>
<protein>
    <recommendedName>
        <fullName evidence="10">EF-hand domain-containing protein</fullName>
    </recommendedName>
</protein>
<dbReference type="PROSITE" id="PS00018">
    <property type="entry name" value="EF_HAND_1"/>
    <property type="match status" value="2"/>
</dbReference>
<keyword evidence="2" id="KW-0813">Transport</keyword>
<evidence type="ECO:0000256" key="4">
    <source>
        <dbReference type="ARBA" id="ARBA00022837"/>
    </source>
</evidence>
<dbReference type="Pfam" id="PF07885">
    <property type="entry name" value="Ion_trans_2"/>
    <property type="match status" value="2"/>
</dbReference>
<dbReference type="PROSITE" id="PS50222">
    <property type="entry name" value="EF_HAND_2"/>
    <property type="match status" value="1"/>
</dbReference>
<proteinExistence type="predicted"/>
<evidence type="ECO:0000256" key="1">
    <source>
        <dbReference type="ARBA" id="ARBA00004141"/>
    </source>
</evidence>
<dbReference type="STRING" id="1169540.A0A0G4ELV3"/>
<dbReference type="PhylomeDB" id="A0A0G4ELV3"/>
<keyword evidence="8" id="KW-0407">Ion channel</keyword>
<keyword evidence="5 9" id="KW-1133">Transmembrane helix</keyword>
<feature type="transmembrane region" description="Helical" evidence="9">
    <location>
        <begin position="167"/>
        <end position="186"/>
    </location>
</feature>
<dbReference type="GO" id="GO:0005737">
    <property type="term" value="C:cytoplasm"/>
    <property type="evidence" value="ECO:0007669"/>
    <property type="project" value="UniProtKB-ARBA"/>
</dbReference>
<sequence>MMDVYAFHFCRGLRRRIDLMSGDIENRRPFLDDGEIVGTPSIATSIATSMPEASVRTLITNAPHPAARGPVGWRGFARGVTQSFIGQASMLSLVSTDEEYEGTMKSWGFTALMFGLFTAHFLFGACVYHFVAGWPIVNALYFSAITITTVGYGDLEPESSAMMTFQIVYIFISITLISFAIGTVAANMVGDVTVSHNTLIGLAIGQILIFLLLGAAFFSAMENWSFLQALYFSTVTLSSVGYGDLVPSHPLTKSVCMLYAVIGVIMTSNVIGQVTSEIVGRKQAADRKMFYRKALTLERIIAIDLDNSGSVSELEFLLYMLEKTKLVSREDLENIQGTFRFFDKNGDGVLSIADLKLMNNQELSDVKEYSNKLSAIPKGIKPPFSGSPAAA</sequence>
<feature type="domain" description="EF-hand" evidence="10">
    <location>
        <begin position="330"/>
        <end position="365"/>
    </location>
</feature>
<evidence type="ECO:0000259" key="10">
    <source>
        <dbReference type="PROSITE" id="PS50222"/>
    </source>
</evidence>
<keyword evidence="6" id="KW-0406">Ion transport</keyword>
<evidence type="ECO:0000256" key="3">
    <source>
        <dbReference type="ARBA" id="ARBA00022692"/>
    </source>
</evidence>
<dbReference type="PRINTS" id="PR01333">
    <property type="entry name" value="2POREKCHANEL"/>
</dbReference>
<evidence type="ECO:0000256" key="9">
    <source>
        <dbReference type="SAM" id="Phobius"/>
    </source>
</evidence>
<accession>A0A0G4ELV3</accession>
<evidence type="ECO:0000256" key="8">
    <source>
        <dbReference type="ARBA" id="ARBA00023303"/>
    </source>
</evidence>
<keyword evidence="7 9" id="KW-0472">Membrane</keyword>
<feature type="transmembrane region" description="Helical" evidence="9">
    <location>
        <begin position="257"/>
        <end position="279"/>
    </location>
</feature>
<dbReference type="GO" id="GO:0005509">
    <property type="term" value="F:calcium ion binding"/>
    <property type="evidence" value="ECO:0007669"/>
    <property type="project" value="InterPro"/>
</dbReference>
<dbReference type="InterPro" id="IPR011992">
    <property type="entry name" value="EF-hand-dom_pair"/>
</dbReference>
<feature type="transmembrane region" description="Helical" evidence="9">
    <location>
        <begin position="136"/>
        <end position="155"/>
    </location>
</feature>
<dbReference type="PANTHER" id="PTHR11003:SF291">
    <property type="entry name" value="IP11374P"/>
    <property type="match status" value="1"/>
</dbReference>
<feature type="transmembrane region" description="Helical" evidence="9">
    <location>
        <begin position="198"/>
        <end position="218"/>
    </location>
</feature>
<name>A0A0G4ELV3_VITBC</name>
<feature type="transmembrane region" description="Helical" evidence="9">
    <location>
        <begin position="109"/>
        <end position="130"/>
    </location>
</feature>
<evidence type="ECO:0000256" key="5">
    <source>
        <dbReference type="ARBA" id="ARBA00022989"/>
    </source>
</evidence>
<dbReference type="EMBL" id="CDMY01000259">
    <property type="protein sequence ID" value="CEL97947.1"/>
    <property type="molecule type" value="Genomic_DNA"/>
</dbReference>
<dbReference type="OrthoDB" id="297496at2759"/>
<dbReference type="GO" id="GO:0005886">
    <property type="term" value="C:plasma membrane"/>
    <property type="evidence" value="ECO:0007669"/>
    <property type="project" value="TreeGrafter"/>
</dbReference>
<dbReference type="InterPro" id="IPR013099">
    <property type="entry name" value="K_chnl_dom"/>
</dbReference>
<dbReference type="GO" id="GO:0022841">
    <property type="term" value="F:potassium ion leak channel activity"/>
    <property type="evidence" value="ECO:0007669"/>
    <property type="project" value="TreeGrafter"/>
</dbReference>